<dbReference type="GO" id="GO:0006355">
    <property type="term" value="P:regulation of DNA-templated transcription"/>
    <property type="evidence" value="ECO:0007669"/>
    <property type="project" value="InterPro"/>
</dbReference>
<proteinExistence type="predicted"/>
<dbReference type="SMART" id="SM00086">
    <property type="entry name" value="PAC"/>
    <property type="match status" value="5"/>
</dbReference>
<dbReference type="SUPFAM" id="SSF55874">
    <property type="entry name" value="ATPase domain of HSP90 chaperone/DNA topoisomerase II/histidine kinase"/>
    <property type="match status" value="1"/>
</dbReference>
<dbReference type="InterPro" id="IPR004358">
    <property type="entry name" value="Sig_transdc_His_kin-like_C"/>
</dbReference>
<dbReference type="PANTHER" id="PTHR43304">
    <property type="entry name" value="PHYTOCHROME-LIKE PROTEIN CPH1"/>
    <property type="match status" value="1"/>
</dbReference>
<dbReference type="NCBIfam" id="TIGR00229">
    <property type="entry name" value="sensory_box"/>
    <property type="match status" value="5"/>
</dbReference>
<organism evidence="10 11">
    <name type="scientific">Natrinema zhouii</name>
    <dbReference type="NCBI Taxonomy" id="1710539"/>
    <lineage>
        <taxon>Archaea</taxon>
        <taxon>Methanobacteriati</taxon>
        <taxon>Methanobacteriota</taxon>
        <taxon>Stenosarchaea group</taxon>
        <taxon>Halobacteria</taxon>
        <taxon>Halobacteriales</taxon>
        <taxon>Natrialbaceae</taxon>
        <taxon>Natrinema</taxon>
    </lineage>
</organism>
<feature type="domain" description="PAC" evidence="9">
    <location>
        <begin position="592"/>
        <end position="655"/>
    </location>
</feature>
<feature type="domain" description="PAC" evidence="9">
    <location>
        <begin position="348"/>
        <end position="400"/>
    </location>
</feature>
<evidence type="ECO:0000256" key="1">
    <source>
        <dbReference type="ARBA" id="ARBA00000085"/>
    </source>
</evidence>
<dbReference type="PROSITE" id="PS50109">
    <property type="entry name" value="HIS_KIN"/>
    <property type="match status" value="1"/>
</dbReference>
<dbReference type="PROSITE" id="PS50113">
    <property type="entry name" value="PAC"/>
    <property type="match status" value="6"/>
</dbReference>
<feature type="domain" description="PAS" evidence="8">
    <location>
        <begin position="147"/>
        <end position="191"/>
    </location>
</feature>
<keyword evidence="4" id="KW-0808">Transferase</keyword>
<dbReference type="Pfam" id="PF00512">
    <property type="entry name" value="HisKA"/>
    <property type="match status" value="1"/>
</dbReference>
<dbReference type="EC" id="2.7.13.3" evidence="2"/>
<evidence type="ECO:0000259" key="8">
    <source>
        <dbReference type="PROSITE" id="PS50112"/>
    </source>
</evidence>
<feature type="coiled-coil region" evidence="6">
    <location>
        <begin position="770"/>
        <end position="800"/>
    </location>
</feature>
<dbReference type="PRINTS" id="PR00344">
    <property type="entry name" value="BCTRLSENSOR"/>
</dbReference>
<dbReference type="InterPro" id="IPR000700">
    <property type="entry name" value="PAS-assoc_C"/>
</dbReference>
<dbReference type="Pfam" id="PF00989">
    <property type="entry name" value="PAS"/>
    <property type="match status" value="1"/>
</dbReference>
<dbReference type="Gene3D" id="1.10.287.130">
    <property type="match status" value="1"/>
</dbReference>
<dbReference type="InterPro" id="IPR013656">
    <property type="entry name" value="PAS_4"/>
</dbReference>
<dbReference type="Gene3D" id="2.10.70.100">
    <property type="match status" value="1"/>
</dbReference>
<dbReference type="CDD" id="cd00130">
    <property type="entry name" value="PAS"/>
    <property type="match status" value="3"/>
</dbReference>
<accession>A0A7D6CRY0</accession>
<dbReference type="InterPro" id="IPR013767">
    <property type="entry name" value="PAS_fold"/>
</dbReference>
<dbReference type="EMBL" id="CP059154">
    <property type="protein sequence ID" value="QLK26550.1"/>
    <property type="molecule type" value="Genomic_DNA"/>
</dbReference>
<keyword evidence="3" id="KW-0597">Phosphoprotein</keyword>
<feature type="domain" description="PAC" evidence="9">
    <location>
        <begin position="478"/>
        <end position="533"/>
    </location>
</feature>
<dbReference type="SMART" id="SM00091">
    <property type="entry name" value="PAS"/>
    <property type="match status" value="5"/>
</dbReference>
<evidence type="ECO:0000313" key="10">
    <source>
        <dbReference type="EMBL" id="QLK26550.1"/>
    </source>
</evidence>
<dbReference type="Gene3D" id="3.30.450.20">
    <property type="entry name" value="PAS domain"/>
    <property type="match status" value="6"/>
</dbReference>
<name>A0A7D6CRY0_9EURY</name>
<feature type="domain" description="PAC" evidence="9">
    <location>
        <begin position="95"/>
        <end position="146"/>
    </location>
</feature>
<dbReference type="InterPro" id="IPR036097">
    <property type="entry name" value="HisK_dim/P_sf"/>
</dbReference>
<reference evidence="10 11" key="1">
    <citation type="submission" date="2020-07" db="EMBL/GenBank/DDBJ databases">
        <title>Natrinema (YPL30) sp. nov. and Haloterrigena xxxxxx (YPL8) sp. nov., isolated from a salt mine.</title>
        <authorList>
            <person name="Cui H."/>
        </authorList>
    </citation>
    <scope>NUCLEOTIDE SEQUENCE [LARGE SCALE GENOMIC DNA]</scope>
    <source>
        <strain evidence="10 11">YPL13</strain>
    </source>
</reference>
<evidence type="ECO:0000256" key="2">
    <source>
        <dbReference type="ARBA" id="ARBA00012438"/>
    </source>
</evidence>
<dbReference type="InterPro" id="IPR005467">
    <property type="entry name" value="His_kinase_dom"/>
</dbReference>
<keyword evidence="11" id="KW-1185">Reference proteome</keyword>
<dbReference type="PROSITE" id="PS50112">
    <property type="entry name" value="PAS"/>
    <property type="match status" value="2"/>
</dbReference>
<dbReference type="SUPFAM" id="SSF55785">
    <property type="entry name" value="PYP-like sensor domain (PAS domain)"/>
    <property type="match status" value="6"/>
</dbReference>
<evidence type="ECO:0000256" key="4">
    <source>
        <dbReference type="ARBA" id="ARBA00022679"/>
    </source>
</evidence>
<comment type="catalytic activity">
    <reaction evidence="1">
        <text>ATP + protein L-histidine = ADP + protein N-phospho-L-histidine.</text>
        <dbReference type="EC" id="2.7.13.3"/>
    </reaction>
</comment>
<evidence type="ECO:0000256" key="6">
    <source>
        <dbReference type="SAM" id="Coils"/>
    </source>
</evidence>
<evidence type="ECO:0000256" key="3">
    <source>
        <dbReference type="ARBA" id="ARBA00022553"/>
    </source>
</evidence>
<dbReference type="InterPro" id="IPR001610">
    <property type="entry name" value="PAC"/>
</dbReference>
<dbReference type="InterPro" id="IPR035965">
    <property type="entry name" value="PAS-like_dom_sf"/>
</dbReference>
<sequence length="1017" mass="114620">MSDQAGAPGGGFWADAAGERALDRYSTLINMIDDGIYQLDAEGRFVAVNDTIVELTGYSREDLLGEHASLVLIDEDVSRIQHEIVRRLTDDRQNEAIEFTALTVDGNTIPCELEMHLLVENRTFQGSIGVVRDITERKQAERELRQERDLVKGIVETSPIGIAVIDADGEVTFANERAEEIYGRSRDELGGFSHDDPRWDLVNENGEPLETGEAPFDRVVTEEEAIYNQVLGLRKPSGERVWLAVNGAPQQNEDDELEQAVFAFEDVTEQRENERKLEKSERRYRTLVENFPNGSVGMFDEDMRYTAVGGQLLKTLDMEPEDRIGSTIHELHPDSLVEQIEPYFQGALEGEADTFEIEFGSRHLHAHALPVRDAKDEVFAGMIVVWDVTERKDRERELERNKEQFETLFEVIPVGVVVAEADGEIIEANDTAHTIWGGDVFDADSIEEYDQYPVRWANSGEPVPPEEMTLARVVDGEEVTEPDIFEIDTADGKRRIIRAEGMPIRDKTGKVTRGVVTLSDITERKEAQRQLAESERLYRTLAEHFPNGTVGVYDHDLRYTLAAGEKVGDPAPSAEEVEGTRMPELYPDDAVADLEPLFRTAIEDGETGTIETEVVGRDWRVWATPLRDADGEIYAGLSFAQDITERKEHERELERALDLLERTERIADVGGWEIDPQTQDVFWTDHIFELLEVHTDEEPPLDEALDMYHEADKPIVEEAVEDALASGDPFDIEVRLRTAATDEIRWLRLQGAPETVGDKVVSFRGAAQDITERKQREQRLKELIDKLEESNERLEQFAYAASHDLQEPLRMVSSYLQLLENRYADDLDEDAQDFIEFAVDGADRMRNMIEGLLQYSRVETRGDNFESVELDAVVADVCDDLQVRIKETDTEITADSLPRVDGDEGQLRQVFQNLLDNAIEYSGDEPPKVDISAERNGAKWVISVSDEGIGIEPKDADRVFEVFQSLHTPDEHSGTGVGLALCERIVERHGGDIWIDSVPGEGTTFSFTLPVASGQKR</sequence>
<dbReference type="KEGG" id="nay:HYG81_02750"/>
<dbReference type="GeneID" id="56142089"/>
<dbReference type="RefSeq" id="WP_180841723.1">
    <property type="nucleotide sequence ID" value="NZ_CP059154.1"/>
</dbReference>
<dbReference type="OrthoDB" id="106630at2157"/>
<dbReference type="InterPro" id="IPR013655">
    <property type="entry name" value="PAS_fold_3"/>
</dbReference>
<feature type="domain" description="Histidine kinase" evidence="7">
    <location>
        <begin position="800"/>
        <end position="1013"/>
    </location>
</feature>
<dbReference type="Gene3D" id="3.30.565.10">
    <property type="entry name" value="Histidine kinase-like ATPase, C-terminal domain"/>
    <property type="match status" value="1"/>
</dbReference>
<keyword evidence="6" id="KW-0175">Coiled coil</keyword>
<feature type="domain" description="PAC" evidence="9">
    <location>
        <begin position="730"/>
        <end position="782"/>
    </location>
</feature>
<dbReference type="Pfam" id="PF08448">
    <property type="entry name" value="PAS_4"/>
    <property type="match status" value="4"/>
</dbReference>
<dbReference type="AlphaFoldDB" id="A0A7D6CRY0"/>
<dbReference type="InterPro" id="IPR000014">
    <property type="entry name" value="PAS"/>
</dbReference>
<keyword evidence="5" id="KW-0418">Kinase</keyword>
<dbReference type="GO" id="GO:0000155">
    <property type="term" value="F:phosphorelay sensor kinase activity"/>
    <property type="evidence" value="ECO:0007669"/>
    <property type="project" value="InterPro"/>
</dbReference>
<feature type="domain" description="PAC" evidence="9">
    <location>
        <begin position="227"/>
        <end position="279"/>
    </location>
</feature>
<gene>
    <name evidence="10" type="ORF">HYG81_02750</name>
</gene>
<dbReference type="PANTHER" id="PTHR43304:SF1">
    <property type="entry name" value="PAC DOMAIN-CONTAINING PROTEIN"/>
    <property type="match status" value="1"/>
</dbReference>
<dbReference type="Pfam" id="PF02518">
    <property type="entry name" value="HATPase_c"/>
    <property type="match status" value="1"/>
</dbReference>
<evidence type="ECO:0000259" key="9">
    <source>
        <dbReference type="PROSITE" id="PS50113"/>
    </source>
</evidence>
<evidence type="ECO:0000259" key="7">
    <source>
        <dbReference type="PROSITE" id="PS50109"/>
    </source>
</evidence>
<dbReference type="Proteomes" id="UP000510869">
    <property type="component" value="Chromosome"/>
</dbReference>
<dbReference type="FunFam" id="3.30.565.10:FF:000006">
    <property type="entry name" value="Sensor histidine kinase WalK"/>
    <property type="match status" value="1"/>
</dbReference>
<dbReference type="InterPro" id="IPR052162">
    <property type="entry name" value="Sensor_kinase/Photoreceptor"/>
</dbReference>
<evidence type="ECO:0000256" key="5">
    <source>
        <dbReference type="ARBA" id="ARBA00022777"/>
    </source>
</evidence>
<evidence type="ECO:0000313" key="11">
    <source>
        <dbReference type="Proteomes" id="UP000510869"/>
    </source>
</evidence>
<dbReference type="InterPro" id="IPR003594">
    <property type="entry name" value="HATPase_dom"/>
</dbReference>
<dbReference type="CDD" id="cd00082">
    <property type="entry name" value="HisKA"/>
    <property type="match status" value="1"/>
</dbReference>
<dbReference type="SMART" id="SM00388">
    <property type="entry name" value="HisKA"/>
    <property type="match status" value="1"/>
</dbReference>
<dbReference type="InterPro" id="IPR003661">
    <property type="entry name" value="HisK_dim/P_dom"/>
</dbReference>
<dbReference type="SUPFAM" id="SSF47384">
    <property type="entry name" value="Homodimeric domain of signal transducing histidine kinase"/>
    <property type="match status" value="1"/>
</dbReference>
<feature type="domain" description="PAS" evidence="8">
    <location>
        <begin position="21"/>
        <end position="91"/>
    </location>
</feature>
<dbReference type="SMART" id="SM00387">
    <property type="entry name" value="HATPase_c"/>
    <property type="match status" value="1"/>
</dbReference>
<dbReference type="InterPro" id="IPR036890">
    <property type="entry name" value="HATPase_C_sf"/>
</dbReference>
<dbReference type="Pfam" id="PF08447">
    <property type="entry name" value="PAS_3"/>
    <property type="match status" value="1"/>
</dbReference>
<protein>
    <recommendedName>
        <fullName evidence="2">histidine kinase</fullName>
        <ecNumber evidence="2">2.7.13.3</ecNumber>
    </recommendedName>
</protein>